<evidence type="ECO:0000313" key="7">
    <source>
        <dbReference type="Proteomes" id="UP000809529"/>
    </source>
</evidence>
<accession>A0ABS1ZFB3</accession>
<feature type="zinc finger region" description="dksA C4-type" evidence="4">
    <location>
        <begin position="36"/>
        <end position="60"/>
    </location>
</feature>
<dbReference type="NCBIfam" id="TIGR02419">
    <property type="entry name" value="C4_traR_proteo"/>
    <property type="match status" value="1"/>
</dbReference>
<evidence type="ECO:0000256" key="3">
    <source>
        <dbReference type="ARBA" id="ARBA00022833"/>
    </source>
</evidence>
<dbReference type="Proteomes" id="UP000809529">
    <property type="component" value="Unassembled WGS sequence"/>
</dbReference>
<dbReference type="InterPro" id="IPR000962">
    <property type="entry name" value="Znf_DskA_TraR"/>
</dbReference>
<sequence>MADIADLANDYVEEFLTRALVQRQRNMSAAVSAEFCVDCDEPIPLPRQHAIQGCETCVECQQLREMKRV</sequence>
<dbReference type="InterPro" id="IPR012783">
    <property type="entry name" value="Znf_C4_TraR"/>
</dbReference>
<evidence type="ECO:0000256" key="4">
    <source>
        <dbReference type="PROSITE-ProRule" id="PRU00510"/>
    </source>
</evidence>
<evidence type="ECO:0000256" key="1">
    <source>
        <dbReference type="ARBA" id="ARBA00022723"/>
    </source>
</evidence>
<gene>
    <name evidence="6" type="ORF">GYN02_08210</name>
</gene>
<comment type="caution">
    <text evidence="6">The sequence shown here is derived from an EMBL/GenBank/DDBJ whole genome shotgun (WGS) entry which is preliminary data.</text>
</comment>
<dbReference type="EMBL" id="JAAEBW010000003">
    <property type="protein sequence ID" value="MBM1195161.1"/>
    <property type="molecule type" value="Genomic_DNA"/>
</dbReference>
<dbReference type="PANTHER" id="PTHR38777">
    <property type="entry name" value="FELS-2 PROPHAGE PROTEIN"/>
    <property type="match status" value="1"/>
</dbReference>
<dbReference type="RefSeq" id="WP_203302601.1">
    <property type="nucleotide sequence ID" value="NZ_JAAEBW010000003.1"/>
</dbReference>
<evidence type="ECO:0000313" key="6">
    <source>
        <dbReference type="EMBL" id="MBM1195161.1"/>
    </source>
</evidence>
<keyword evidence="1" id="KW-0479">Metal-binding</keyword>
<keyword evidence="2" id="KW-0863">Zinc-finger</keyword>
<name>A0ABS1ZFB3_9PSED</name>
<organism evidence="6 7">
    <name type="scientific">Pseudomonas weihenstephanensis</name>
    <dbReference type="NCBI Taxonomy" id="1608994"/>
    <lineage>
        <taxon>Bacteria</taxon>
        <taxon>Pseudomonadati</taxon>
        <taxon>Pseudomonadota</taxon>
        <taxon>Gammaproteobacteria</taxon>
        <taxon>Pseudomonadales</taxon>
        <taxon>Pseudomonadaceae</taxon>
        <taxon>Pseudomonas</taxon>
    </lineage>
</organism>
<dbReference type="Pfam" id="PF01258">
    <property type="entry name" value="zf-dskA_traR"/>
    <property type="match status" value="1"/>
</dbReference>
<keyword evidence="3" id="KW-0862">Zinc</keyword>
<protein>
    <submittedName>
        <fullName evidence="6">Transcriptional regulator</fullName>
    </submittedName>
</protein>
<feature type="domain" description="Zinc finger DksA/TraR C4-type" evidence="5">
    <location>
        <begin position="34"/>
        <end position="65"/>
    </location>
</feature>
<dbReference type="PANTHER" id="PTHR38777:SF1">
    <property type="entry name" value="DNAK SUPPRESSOR PROTEIN"/>
    <property type="match status" value="1"/>
</dbReference>
<dbReference type="PROSITE" id="PS51128">
    <property type="entry name" value="ZF_DKSA_2"/>
    <property type="match status" value="1"/>
</dbReference>
<evidence type="ECO:0000256" key="2">
    <source>
        <dbReference type="ARBA" id="ARBA00022771"/>
    </source>
</evidence>
<keyword evidence="7" id="KW-1185">Reference proteome</keyword>
<proteinExistence type="predicted"/>
<dbReference type="SUPFAM" id="SSF57716">
    <property type="entry name" value="Glucocorticoid receptor-like (DNA-binding domain)"/>
    <property type="match status" value="1"/>
</dbReference>
<evidence type="ECO:0000259" key="5">
    <source>
        <dbReference type="Pfam" id="PF01258"/>
    </source>
</evidence>
<reference evidence="6 7" key="1">
    <citation type="submission" date="2020-01" db="EMBL/GenBank/DDBJ databases">
        <title>Comparative genomics of meat spoilage bacteria.</title>
        <authorList>
            <person name="Hilgarth M."/>
            <person name="Vogel R.F."/>
        </authorList>
    </citation>
    <scope>NUCLEOTIDE SEQUENCE [LARGE SCALE GENOMIC DNA]</scope>
    <source>
        <strain evidence="6 7">TMW2.2077</strain>
    </source>
</reference>